<evidence type="ECO:0000256" key="5">
    <source>
        <dbReference type="SAM" id="SignalP"/>
    </source>
</evidence>
<keyword evidence="2" id="KW-0964">Secreted</keyword>
<feature type="chain" id="PRO_5004735741" description="BPTI/Kunitz inhibitor domain-containing protein" evidence="5">
    <location>
        <begin position="27"/>
        <end position="169"/>
    </location>
</feature>
<dbReference type="Pfam" id="PF00014">
    <property type="entry name" value="Kunitz_BPTI"/>
    <property type="match status" value="1"/>
</dbReference>
<dbReference type="InterPro" id="IPR036880">
    <property type="entry name" value="Kunitz_BPTI_sf"/>
</dbReference>
<sequence>MNTIVCILHFGVAWIAFAGWGTSSSAADVSEMDIYEFEAWVSCLDSEEVTCETKNGTHASYNRKTGLCEVRNGTDCVGGENHYKNLKECNESCNDAPKPPCSLEMNDGFGRANNPRYYFEASTANCTLFTFGGMGGNGNNFETKEECERNCSGFSLLKKVNVTINQTSR</sequence>
<dbReference type="Gene3D" id="4.10.410.10">
    <property type="entry name" value="Pancreatic trypsin inhibitor Kunitz domain"/>
    <property type="match status" value="1"/>
</dbReference>
<organism evidence="7">
    <name type="scientific">Ixodes ricinus</name>
    <name type="common">Common tick</name>
    <name type="synonym">Acarus ricinus</name>
    <dbReference type="NCBI Taxonomy" id="34613"/>
    <lineage>
        <taxon>Eukaryota</taxon>
        <taxon>Metazoa</taxon>
        <taxon>Ecdysozoa</taxon>
        <taxon>Arthropoda</taxon>
        <taxon>Chelicerata</taxon>
        <taxon>Arachnida</taxon>
        <taxon>Acari</taxon>
        <taxon>Parasitiformes</taxon>
        <taxon>Ixodida</taxon>
        <taxon>Ixodoidea</taxon>
        <taxon>Ixodidae</taxon>
        <taxon>Ixodinae</taxon>
        <taxon>Ixodes</taxon>
    </lineage>
</organism>
<dbReference type="GO" id="GO:0048019">
    <property type="term" value="F:receptor antagonist activity"/>
    <property type="evidence" value="ECO:0007669"/>
    <property type="project" value="TreeGrafter"/>
</dbReference>
<feature type="domain" description="BPTI/Kunitz inhibitor" evidence="6">
    <location>
        <begin position="101"/>
        <end position="151"/>
    </location>
</feature>
<evidence type="ECO:0000256" key="2">
    <source>
        <dbReference type="ARBA" id="ARBA00022525"/>
    </source>
</evidence>
<keyword evidence="4" id="KW-1015">Disulfide bond</keyword>
<keyword evidence="3 5" id="KW-0732">Signal</keyword>
<name>V5HCX8_IXORI</name>
<dbReference type="PRINTS" id="PR00759">
    <property type="entry name" value="BASICPTASE"/>
</dbReference>
<reference evidence="7" key="1">
    <citation type="journal article" date="2015" name="Sci. Rep.">
        <title>Tissue- and time-dependent transcription in Ixodes ricinus salivary glands and midguts when blood feeding on the vertebrate host.</title>
        <authorList>
            <person name="Kotsyfakis M."/>
            <person name="Schwarz A."/>
            <person name="Erhart J."/>
            <person name="Ribeiro J.M."/>
        </authorList>
    </citation>
    <scope>NUCLEOTIDE SEQUENCE</scope>
    <source>
        <tissue evidence="7">Salivary gland and midgut</tissue>
    </source>
</reference>
<accession>V5HCX8</accession>
<dbReference type="GO" id="GO:0004867">
    <property type="term" value="F:serine-type endopeptidase inhibitor activity"/>
    <property type="evidence" value="ECO:0007669"/>
    <property type="project" value="InterPro"/>
</dbReference>
<protein>
    <recommendedName>
        <fullName evidence="6">BPTI/Kunitz inhibitor domain-containing protein</fullName>
    </recommendedName>
</protein>
<dbReference type="GO" id="GO:0005615">
    <property type="term" value="C:extracellular space"/>
    <property type="evidence" value="ECO:0007669"/>
    <property type="project" value="TreeGrafter"/>
</dbReference>
<dbReference type="SMART" id="SM00131">
    <property type="entry name" value="KU"/>
    <property type="match status" value="1"/>
</dbReference>
<proteinExistence type="evidence at transcript level"/>
<evidence type="ECO:0000256" key="1">
    <source>
        <dbReference type="ARBA" id="ARBA00004613"/>
    </source>
</evidence>
<dbReference type="AlphaFoldDB" id="V5HCX8"/>
<dbReference type="PANTHER" id="PTHR45938:SF11">
    <property type="entry name" value="WAP, KAZAL, IMMUNOGLOBULIN, KUNITZ AND NTR DOMAIN-CONTAINING PROTEIN 2-LIKE"/>
    <property type="match status" value="1"/>
</dbReference>
<comment type="subcellular location">
    <subcellularLocation>
        <location evidence="1">Secreted</location>
    </subcellularLocation>
</comment>
<dbReference type="SUPFAM" id="SSF57362">
    <property type="entry name" value="BPTI-like"/>
    <property type="match status" value="2"/>
</dbReference>
<evidence type="ECO:0000259" key="6">
    <source>
        <dbReference type="PROSITE" id="PS50279"/>
    </source>
</evidence>
<dbReference type="EMBL" id="GANP01013305">
    <property type="protein sequence ID" value="JAB71163.1"/>
    <property type="molecule type" value="mRNA"/>
</dbReference>
<evidence type="ECO:0000313" key="7">
    <source>
        <dbReference type="EMBL" id="JAB71163.1"/>
    </source>
</evidence>
<dbReference type="PROSITE" id="PS50279">
    <property type="entry name" value="BPTI_KUNITZ_2"/>
    <property type="match status" value="1"/>
</dbReference>
<dbReference type="InterPro" id="IPR002223">
    <property type="entry name" value="Kunitz_BPTI"/>
</dbReference>
<evidence type="ECO:0000256" key="3">
    <source>
        <dbReference type="ARBA" id="ARBA00022729"/>
    </source>
</evidence>
<dbReference type="PANTHER" id="PTHR45938">
    <property type="entry name" value="ACP24A4-RELATED"/>
    <property type="match status" value="1"/>
</dbReference>
<feature type="signal peptide" evidence="5">
    <location>
        <begin position="1"/>
        <end position="26"/>
    </location>
</feature>
<dbReference type="GO" id="GO:0050431">
    <property type="term" value="F:transforming growth factor beta binding"/>
    <property type="evidence" value="ECO:0007669"/>
    <property type="project" value="TreeGrafter"/>
</dbReference>
<evidence type="ECO:0000256" key="4">
    <source>
        <dbReference type="ARBA" id="ARBA00023157"/>
    </source>
</evidence>